<reference evidence="2" key="1">
    <citation type="submission" date="2023-07" db="EMBL/GenBank/DDBJ databases">
        <title>In vitro acaricidal activity of Serratia ureilytica strains isolated from Mimosa pudica nodules againts the dust mite Tyrophagus putrescentiae.</title>
        <authorList>
            <person name="Wong-Villareal A."/>
            <person name="Cerqueda-Garcia D."/>
        </authorList>
    </citation>
    <scope>NUCLEOTIDE SEQUENCE</scope>
    <source>
        <strain evidence="2">UTS2</strain>
    </source>
</reference>
<organism evidence="2 3">
    <name type="scientific">Serratia ureilytica</name>
    <dbReference type="NCBI Taxonomy" id="300181"/>
    <lineage>
        <taxon>Bacteria</taxon>
        <taxon>Pseudomonadati</taxon>
        <taxon>Pseudomonadota</taxon>
        <taxon>Gammaproteobacteria</taxon>
        <taxon>Enterobacterales</taxon>
        <taxon>Yersiniaceae</taxon>
        <taxon>Serratia</taxon>
    </lineage>
</organism>
<dbReference type="InterPro" id="IPR046025">
    <property type="entry name" value="DUF5983"/>
</dbReference>
<accession>A0ABU0VQV0</accession>
<dbReference type="Proteomes" id="UP001177872">
    <property type="component" value="Unassembled WGS sequence"/>
</dbReference>
<comment type="caution">
    <text evidence="2">The sequence shown here is derived from an EMBL/GenBank/DDBJ whole genome shotgun (WGS) entry which is preliminary data.</text>
</comment>
<evidence type="ECO:0000313" key="3">
    <source>
        <dbReference type="Proteomes" id="UP001177872"/>
    </source>
</evidence>
<gene>
    <name evidence="2" type="ORF">Q6237_22715</name>
</gene>
<name>A0ABU0VQV0_9GAMM</name>
<dbReference type="Pfam" id="PF19419">
    <property type="entry name" value="DUF5983"/>
    <property type="match status" value="1"/>
</dbReference>
<sequence length="98" mass="11494">MQTENLRVCSTAHFTSEDNELLATMTGQAAFRSWVVNISYGYILVLTDYRRRLRVLKSQGASKAVRRFLIHQIKYHRTGYIHFDCDAPILPGHEFFEW</sequence>
<proteinExistence type="predicted"/>
<protein>
    <submittedName>
        <fullName evidence="2">DUF5983 family protein</fullName>
    </submittedName>
</protein>
<keyword evidence="3" id="KW-1185">Reference proteome</keyword>
<evidence type="ECO:0000259" key="1">
    <source>
        <dbReference type="Pfam" id="PF19419"/>
    </source>
</evidence>
<dbReference type="EMBL" id="JAVCZN010000014">
    <property type="protein sequence ID" value="MDQ1863799.1"/>
    <property type="molecule type" value="Genomic_DNA"/>
</dbReference>
<feature type="domain" description="DUF5983" evidence="1">
    <location>
        <begin position="8"/>
        <end position="98"/>
    </location>
</feature>
<dbReference type="RefSeq" id="WP_262943201.1">
    <property type="nucleotide sequence ID" value="NZ_JAIQCT010000038.1"/>
</dbReference>
<evidence type="ECO:0000313" key="2">
    <source>
        <dbReference type="EMBL" id="MDQ1863799.1"/>
    </source>
</evidence>